<accession>A0A8I1EKV3</accession>
<feature type="transmembrane region" description="Helical" evidence="2">
    <location>
        <begin position="30"/>
        <end position="49"/>
    </location>
</feature>
<protein>
    <submittedName>
        <fullName evidence="5">PAAR domain-containing protein</fullName>
    </submittedName>
</protein>
<keyword evidence="2" id="KW-1133">Transmembrane helix</keyword>
<evidence type="ECO:0000256" key="1">
    <source>
        <dbReference type="ARBA" id="ARBA00022737"/>
    </source>
</evidence>
<dbReference type="CDD" id="cd14742">
    <property type="entry name" value="PAAR_RHS"/>
    <property type="match status" value="1"/>
</dbReference>
<dbReference type="InterPro" id="IPR031325">
    <property type="entry name" value="RHS_repeat"/>
</dbReference>
<dbReference type="InterPro" id="IPR045351">
    <property type="entry name" value="DUF6531"/>
</dbReference>
<dbReference type="Gene3D" id="2.180.10.10">
    <property type="entry name" value="RHS repeat-associated core"/>
    <property type="match status" value="1"/>
</dbReference>
<name>A0A8I1EKV3_PSEPU</name>
<dbReference type="NCBIfam" id="TIGR01643">
    <property type="entry name" value="YD_repeat_2x"/>
    <property type="match status" value="5"/>
</dbReference>
<dbReference type="InterPro" id="IPR008727">
    <property type="entry name" value="PAAR_motif"/>
</dbReference>
<dbReference type="Pfam" id="PF05593">
    <property type="entry name" value="RHS_repeat"/>
    <property type="match status" value="1"/>
</dbReference>
<dbReference type="Pfam" id="PF05488">
    <property type="entry name" value="PAAR_motif"/>
    <property type="match status" value="1"/>
</dbReference>
<dbReference type="InterPro" id="IPR056823">
    <property type="entry name" value="TEN-like_YD-shell"/>
</dbReference>
<feature type="domain" description="Teneurin-like YD-shell" evidence="4">
    <location>
        <begin position="689"/>
        <end position="808"/>
    </location>
</feature>
<evidence type="ECO:0000259" key="4">
    <source>
        <dbReference type="Pfam" id="PF25023"/>
    </source>
</evidence>
<feature type="non-terminal residue" evidence="5">
    <location>
        <position position="813"/>
    </location>
</feature>
<gene>
    <name evidence="5" type="ORF">JEU22_33780</name>
</gene>
<sequence>MAQTVHAARMGDAILHPSLAAEMISAVAEAVIYAAATAAVAAAISLAVVGTVATGGAAGVAIAAVAGVAVGAMSTLSVGEDQTVGDAISSICDSLGNSVDSPDPYGKIASGSTNVLINSEPAARAAGITGPPGGGAADTEQEEPSILENVGSMAMAAVPYLVPFVGLGMAIRDIFNPPVTTAADPGSEPAKGDKISCARHPPLPDTFIAQGSDKVFINGQPAARSGDKTTCDATIDVNENVSPNVRIGGGTATVRDIRNGKSKIAMFTGIIAGMLISRRFGRIKGCTLGNPVAVATGSKLQEGPEDIDFNLPGLLGIQWARRYDSRDMRSDGLLGMGWSVPYEVELARVPHPQGGTLWIYIDNDGNRLELGRLSAGDAFVSAVDGLAFFQLEDGQTVVEDINEGLYRVFNTDPLNPKRSRLIRLGDRNLNCLDLLYDEQGRLKALYDKYGQTVVQLHYAARYPQRVSEVSRVFLKNGGTPTVERSELLVSYRYTDNGQLHEVLDATGQRVRRFTYTPEGYLNSHQLASGAVREYEWARFAIPEKRPAPKRLDGTPYRLPPLLEPQPDHEWRVIRHWGSDGEEYRFEYNLEVGETLVTDNLGRRDHYYWGPLYEVYKHIDPQGNCWLAEVIAGQLIKRIDPQGGEWRYSYDDIGRLIETRDPLGRSEHIKYLRHWALPVQVTDTAGRTRQYGYDSHGNLLWQQDPLGRETQYQYDPEGRVTQVTDALEKSKYLSWNTCGQLLSYRDCSNAQTLYHYDAHGRLRESINARGEHTHFRYDARGYLVESERPDGRIDRYEVDVAGQLTRYVDPAQKA</sequence>
<dbReference type="Proteomes" id="UP000637061">
    <property type="component" value="Unassembled WGS sequence"/>
</dbReference>
<dbReference type="EMBL" id="JAEHTE010000115">
    <property type="protein sequence ID" value="MBI6888885.1"/>
    <property type="molecule type" value="Genomic_DNA"/>
</dbReference>
<evidence type="ECO:0000313" key="5">
    <source>
        <dbReference type="EMBL" id="MBI6888885.1"/>
    </source>
</evidence>
<dbReference type="AlphaFoldDB" id="A0A8I1EKV3"/>
<dbReference type="Pfam" id="PF20148">
    <property type="entry name" value="DUF6531"/>
    <property type="match status" value="1"/>
</dbReference>
<feature type="domain" description="DUF6531" evidence="3">
    <location>
        <begin position="289"/>
        <end position="368"/>
    </location>
</feature>
<dbReference type="Gene3D" id="2.60.200.60">
    <property type="match status" value="1"/>
</dbReference>
<evidence type="ECO:0000313" key="6">
    <source>
        <dbReference type="Proteomes" id="UP000637061"/>
    </source>
</evidence>
<dbReference type="PANTHER" id="PTHR32305:SF15">
    <property type="entry name" value="PROTEIN RHSA-RELATED"/>
    <property type="match status" value="1"/>
</dbReference>
<keyword evidence="1" id="KW-0677">Repeat</keyword>
<dbReference type="InterPro" id="IPR006530">
    <property type="entry name" value="YD"/>
</dbReference>
<dbReference type="InterPro" id="IPR050708">
    <property type="entry name" value="T6SS_VgrG/RHS"/>
</dbReference>
<keyword evidence="2" id="KW-0812">Transmembrane</keyword>
<dbReference type="PANTHER" id="PTHR32305">
    <property type="match status" value="1"/>
</dbReference>
<feature type="transmembrane region" description="Helical" evidence="2">
    <location>
        <begin position="56"/>
        <end position="76"/>
    </location>
</feature>
<reference evidence="5" key="1">
    <citation type="submission" date="2020-12" db="EMBL/GenBank/DDBJ databases">
        <title>Enhanced detection system for hospital associated transmission using whole genome sequencing surveillance.</title>
        <authorList>
            <person name="Harrison L.H."/>
            <person name="Van Tyne D."/>
            <person name="Marsh J.W."/>
            <person name="Griffith M.P."/>
            <person name="Snyder D.J."/>
            <person name="Cooper V.S."/>
            <person name="Mustapha M."/>
        </authorList>
    </citation>
    <scope>NUCLEOTIDE SEQUENCE</scope>
    <source>
        <strain evidence="5">PSB00042</strain>
    </source>
</reference>
<dbReference type="RefSeq" id="WP_198748448.1">
    <property type="nucleotide sequence ID" value="NZ_JBJJLZ010000134.1"/>
</dbReference>
<dbReference type="Pfam" id="PF25023">
    <property type="entry name" value="TEN_YD-shell"/>
    <property type="match status" value="1"/>
</dbReference>
<evidence type="ECO:0000259" key="3">
    <source>
        <dbReference type="Pfam" id="PF20148"/>
    </source>
</evidence>
<proteinExistence type="predicted"/>
<evidence type="ECO:0000256" key="2">
    <source>
        <dbReference type="SAM" id="Phobius"/>
    </source>
</evidence>
<dbReference type="CDD" id="cd14740">
    <property type="entry name" value="PAAR_4"/>
    <property type="match status" value="1"/>
</dbReference>
<keyword evidence="2" id="KW-0472">Membrane</keyword>
<organism evidence="5 6">
    <name type="scientific">Pseudomonas putida</name>
    <name type="common">Arthrobacter siderocapsulatus</name>
    <dbReference type="NCBI Taxonomy" id="303"/>
    <lineage>
        <taxon>Bacteria</taxon>
        <taxon>Pseudomonadati</taxon>
        <taxon>Pseudomonadota</taxon>
        <taxon>Gammaproteobacteria</taxon>
        <taxon>Pseudomonadales</taxon>
        <taxon>Pseudomonadaceae</taxon>
        <taxon>Pseudomonas</taxon>
    </lineage>
</organism>
<comment type="caution">
    <text evidence="5">The sequence shown here is derived from an EMBL/GenBank/DDBJ whole genome shotgun (WGS) entry which is preliminary data.</text>
</comment>